<evidence type="ECO:0000313" key="3">
    <source>
        <dbReference type="EMBL" id="QVL32634.1"/>
    </source>
</evidence>
<protein>
    <submittedName>
        <fullName evidence="3">Uncharacterized protein</fullName>
    </submittedName>
</protein>
<proteinExistence type="predicted"/>
<feature type="coiled-coil region" evidence="1">
    <location>
        <begin position="52"/>
        <end position="79"/>
    </location>
</feature>
<reference evidence="3" key="1">
    <citation type="submission" date="2021-05" db="EMBL/GenBank/DDBJ databases">
        <title>Complete genome sequence of the cellulolytic planctomycete Telmatocola sphagniphila SP2T and characterization of the first cellulase from planctomycetes.</title>
        <authorList>
            <person name="Rakitin A.L."/>
            <person name="Beletsky A.V."/>
            <person name="Naumoff D.G."/>
            <person name="Kulichevskaya I.S."/>
            <person name="Mardanov A.V."/>
            <person name="Ravin N.V."/>
            <person name="Dedysh S.N."/>
        </authorList>
    </citation>
    <scope>NUCLEOTIDE SEQUENCE</scope>
    <source>
        <strain evidence="3">SP2T</strain>
    </source>
</reference>
<dbReference type="AlphaFoldDB" id="A0A8E6B7D5"/>
<feature type="region of interest" description="Disordered" evidence="2">
    <location>
        <begin position="20"/>
        <end position="48"/>
    </location>
</feature>
<sequence>MLRIIAGLLILSVCGACLVSQPPPDGEKDDKKGDKKGGPPRYKLGELFPPHVAEELKLTAEQEKKIADLKAEVKAKLEKILTPEQVQILENFRPGRPGEEDEGKEGKEGKDDRKKGRGKKGDDGPPKGDKEDGRDRPPAEDDRN</sequence>
<evidence type="ECO:0000256" key="2">
    <source>
        <dbReference type="SAM" id="MobiDB-lite"/>
    </source>
</evidence>
<feature type="compositionally biased region" description="Basic and acidic residues" evidence="2">
    <location>
        <begin position="104"/>
        <end position="144"/>
    </location>
</feature>
<keyword evidence="4" id="KW-1185">Reference proteome</keyword>
<keyword evidence="1" id="KW-0175">Coiled coil</keyword>
<accession>A0A8E6B7D5</accession>
<evidence type="ECO:0000256" key="1">
    <source>
        <dbReference type="SAM" id="Coils"/>
    </source>
</evidence>
<dbReference type="RefSeq" id="WP_213497526.1">
    <property type="nucleotide sequence ID" value="NZ_CP074694.1"/>
</dbReference>
<dbReference type="KEGG" id="tsph:KIH39_01570"/>
<gene>
    <name evidence="3" type="ORF">KIH39_01570</name>
</gene>
<dbReference type="EMBL" id="CP074694">
    <property type="protein sequence ID" value="QVL32634.1"/>
    <property type="molecule type" value="Genomic_DNA"/>
</dbReference>
<dbReference type="Proteomes" id="UP000676194">
    <property type="component" value="Chromosome"/>
</dbReference>
<evidence type="ECO:0000313" key="4">
    <source>
        <dbReference type="Proteomes" id="UP000676194"/>
    </source>
</evidence>
<organism evidence="3 4">
    <name type="scientific">Telmatocola sphagniphila</name>
    <dbReference type="NCBI Taxonomy" id="1123043"/>
    <lineage>
        <taxon>Bacteria</taxon>
        <taxon>Pseudomonadati</taxon>
        <taxon>Planctomycetota</taxon>
        <taxon>Planctomycetia</taxon>
        <taxon>Gemmatales</taxon>
        <taxon>Gemmataceae</taxon>
    </lineage>
</organism>
<feature type="region of interest" description="Disordered" evidence="2">
    <location>
        <begin position="88"/>
        <end position="144"/>
    </location>
</feature>
<feature type="compositionally biased region" description="Basic and acidic residues" evidence="2">
    <location>
        <begin position="25"/>
        <end position="37"/>
    </location>
</feature>
<name>A0A8E6B7D5_9BACT</name>